<name>A0A6G8IDN5_9BURK</name>
<feature type="domain" description="PPIase FKBP-type" evidence="10">
    <location>
        <begin position="4"/>
        <end position="81"/>
    </location>
</feature>
<dbReference type="EC" id="5.2.1.8" evidence="9"/>
<proteinExistence type="inferred from homology"/>
<keyword evidence="7 9" id="KW-0413">Isomerase</keyword>
<comment type="similarity">
    <text evidence="3">Belongs to the FKBP-type PPIase family.</text>
</comment>
<dbReference type="InterPro" id="IPR001179">
    <property type="entry name" value="PPIase_FKBP_dom"/>
</dbReference>
<dbReference type="AlphaFoldDB" id="A0A6G8IDN5"/>
<evidence type="ECO:0000313" key="11">
    <source>
        <dbReference type="EMBL" id="QIM51175.1"/>
    </source>
</evidence>
<dbReference type="SUPFAM" id="SSF54534">
    <property type="entry name" value="FKBP-like"/>
    <property type="match status" value="1"/>
</dbReference>
<evidence type="ECO:0000256" key="6">
    <source>
        <dbReference type="ARBA" id="ARBA00023186"/>
    </source>
</evidence>
<evidence type="ECO:0000256" key="9">
    <source>
        <dbReference type="PROSITE-ProRule" id="PRU00277"/>
    </source>
</evidence>
<evidence type="ECO:0000256" key="1">
    <source>
        <dbReference type="ARBA" id="ARBA00000971"/>
    </source>
</evidence>
<dbReference type="GO" id="GO:0003755">
    <property type="term" value="F:peptidyl-prolyl cis-trans isomerase activity"/>
    <property type="evidence" value="ECO:0007669"/>
    <property type="project" value="UniProtKB-KW"/>
</dbReference>
<dbReference type="PROSITE" id="PS50059">
    <property type="entry name" value="FKBP_PPIASE"/>
    <property type="match status" value="1"/>
</dbReference>
<comment type="subcellular location">
    <subcellularLocation>
        <location evidence="2">Cytoplasm</location>
    </subcellularLocation>
</comment>
<dbReference type="PANTHER" id="PTHR47861">
    <property type="entry name" value="FKBP-TYPE PEPTIDYL-PROLYL CIS-TRANS ISOMERASE SLYD"/>
    <property type="match status" value="1"/>
</dbReference>
<evidence type="ECO:0000256" key="3">
    <source>
        <dbReference type="ARBA" id="ARBA00006577"/>
    </source>
</evidence>
<evidence type="ECO:0000256" key="2">
    <source>
        <dbReference type="ARBA" id="ARBA00004496"/>
    </source>
</evidence>
<dbReference type="PANTHER" id="PTHR47861:SF3">
    <property type="entry name" value="FKBP-TYPE PEPTIDYL-PROLYL CIS-TRANS ISOMERASE SLYD"/>
    <property type="match status" value="1"/>
</dbReference>
<evidence type="ECO:0000256" key="5">
    <source>
        <dbReference type="ARBA" id="ARBA00023110"/>
    </source>
</evidence>
<evidence type="ECO:0000313" key="12">
    <source>
        <dbReference type="Proteomes" id="UP000503162"/>
    </source>
</evidence>
<protein>
    <recommendedName>
        <fullName evidence="9">peptidylprolyl isomerase</fullName>
        <ecNumber evidence="9">5.2.1.8</ecNumber>
    </recommendedName>
</protein>
<dbReference type="InterPro" id="IPR046357">
    <property type="entry name" value="PPIase_dom_sf"/>
</dbReference>
<sequence length="158" mass="17011">MKIEKDTVVTVSARILDGKGKLLDDGKTARAYLHGGYGNTLQGIEVALENQEKGFSTTLTLQPSLAFGERDESLVTSIPKSQFPPGVKVGGQLEGHDDQGRRQLFTVVKIKGDKVLLDGNHPLAGEDLNITLKVLDVRAATAEEIQHGHAHGAHGHHH</sequence>
<dbReference type="Gene3D" id="3.10.50.40">
    <property type="match status" value="1"/>
</dbReference>
<gene>
    <name evidence="11" type="ORF">G9Q37_03010</name>
</gene>
<dbReference type="EMBL" id="CP049989">
    <property type="protein sequence ID" value="QIM51175.1"/>
    <property type="molecule type" value="Genomic_DNA"/>
</dbReference>
<dbReference type="Proteomes" id="UP000503162">
    <property type="component" value="Chromosome"/>
</dbReference>
<keyword evidence="12" id="KW-1185">Reference proteome</keyword>
<evidence type="ECO:0000256" key="8">
    <source>
        <dbReference type="ARBA" id="ARBA00037071"/>
    </source>
</evidence>
<dbReference type="KEGG" id="hcz:G9Q37_03010"/>
<keyword evidence="4" id="KW-0963">Cytoplasm</keyword>
<dbReference type="GO" id="GO:0005737">
    <property type="term" value="C:cytoplasm"/>
    <property type="evidence" value="ECO:0007669"/>
    <property type="project" value="UniProtKB-SubCell"/>
</dbReference>
<evidence type="ECO:0000256" key="4">
    <source>
        <dbReference type="ARBA" id="ARBA00022490"/>
    </source>
</evidence>
<evidence type="ECO:0000256" key="7">
    <source>
        <dbReference type="ARBA" id="ARBA00023235"/>
    </source>
</evidence>
<comment type="catalytic activity">
    <reaction evidence="1 9">
        <text>[protein]-peptidylproline (omega=180) = [protein]-peptidylproline (omega=0)</text>
        <dbReference type="Rhea" id="RHEA:16237"/>
        <dbReference type="Rhea" id="RHEA-COMP:10747"/>
        <dbReference type="Rhea" id="RHEA-COMP:10748"/>
        <dbReference type="ChEBI" id="CHEBI:83833"/>
        <dbReference type="ChEBI" id="CHEBI:83834"/>
        <dbReference type="EC" id="5.2.1.8"/>
    </reaction>
</comment>
<dbReference type="GO" id="GO:0042026">
    <property type="term" value="P:protein refolding"/>
    <property type="evidence" value="ECO:0007669"/>
    <property type="project" value="UniProtKB-ARBA"/>
</dbReference>
<keyword evidence="5 9" id="KW-0697">Rotamase</keyword>
<evidence type="ECO:0000259" key="10">
    <source>
        <dbReference type="PROSITE" id="PS50059"/>
    </source>
</evidence>
<reference evidence="11 12" key="1">
    <citation type="submission" date="2020-03" db="EMBL/GenBank/DDBJ databases">
        <title>Hydrogenophaga sp. nov. isolated from cyanobacterial mat.</title>
        <authorList>
            <person name="Thorat V."/>
            <person name="Kirdat K."/>
            <person name="Tiwarekar B."/>
            <person name="Costa E.D."/>
            <person name="Yadav A."/>
        </authorList>
    </citation>
    <scope>NUCLEOTIDE SEQUENCE [LARGE SCALE GENOMIC DNA]</scope>
    <source>
        <strain evidence="11 12">BA0156</strain>
    </source>
</reference>
<accession>A0A6G8IDN5</accession>
<keyword evidence="6" id="KW-0143">Chaperone</keyword>
<dbReference type="RefSeq" id="WP_166224369.1">
    <property type="nucleotide sequence ID" value="NZ_CP049989.1"/>
</dbReference>
<comment type="function">
    <text evidence="8">Also involved in hydrogenase metallocenter assembly, probably by participating in the nickel insertion step. This function in hydrogenase biosynthesis requires chaperone activity and the presence of the metal-binding domain, but not PPIase activity.</text>
</comment>
<organism evidence="11 12">
    <name type="scientific">Hydrogenophaga crocea</name>
    <dbReference type="NCBI Taxonomy" id="2716225"/>
    <lineage>
        <taxon>Bacteria</taxon>
        <taxon>Pseudomonadati</taxon>
        <taxon>Pseudomonadota</taxon>
        <taxon>Betaproteobacteria</taxon>
        <taxon>Burkholderiales</taxon>
        <taxon>Comamonadaceae</taxon>
        <taxon>Hydrogenophaga</taxon>
    </lineage>
</organism>